<reference evidence="1" key="1">
    <citation type="submission" date="2018-05" db="EMBL/GenBank/DDBJ databases">
        <authorList>
            <person name="Lanie J.A."/>
            <person name="Ng W.-L."/>
            <person name="Kazmierczak K.M."/>
            <person name="Andrzejewski T.M."/>
            <person name="Davidsen T.M."/>
            <person name="Wayne K.J."/>
            <person name="Tettelin H."/>
            <person name="Glass J.I."/>
            <person name="Rusch D."/>
            <person name="Podicherti R."/>
            <person name="Tsui H.-C.T."/>
            <person name="Winkler M.E."/>
        </authorList>
    </citation>
    <scope>NUCLEOTIDE SEQUENCE</scope>
</reference>
<name>A0A382SQX9_9ZZZZ</name>
<organism evidence="1">
    <name type="scientific">marine metagenome</name>
    <dbReference type="NCBI Taxonomy" id="408172"/>
    <lineage>
        <taxon>unclassified sequences</taxon>
        <taxon>metagenomes</taxon>
        <taxon>ecological metagenomes</taxon>
    </lineage>
</organism>
<sequence length="308" mass="35671">SGWVEAGPHANPKADKDHRESYMYATFVQAEKIKKRDAAFEIARRYLDNPEFKKYAYEVGLRLAAMYKEDAEKKKLEAESAETPPEAEAFTRESNESFDAMWKLCTMLIDKKPEDKLASHVVYMMGSGWIARGEEKFPELAETFEKLLAKDYGAEKPDMMQGLYYWSALALLYMQEYEKAKANFDTVVADYPESDYFEDSMFRRGVCAKGMEEWETARQHLSRFKEKYPKSKMRGEAEVFLGDIASAEEKPDQAIIHYKTVVFGTEEGLITQDYKFIDYAVFETGALLEARKTRESYTAAKELYEKYI</sequence>
<dbReference type="AlphaFoldDB" id="A0A382SQX9"/>
<dbReference type="Pfam" id="PF13174">
    <property type="entry name" value="TPR_6"/>
    <property type="match status" value="2"/>
</dbReference>
<dbReference type="Gene3D" id="1.25.40.10">
    <property type="entry name" value="Tetratricopeptide repeat domain"/>
    <property type="match status" value="2"/>
</dbReference>
<evidence type="ECO:0000313" key="1">
    <source>
        <dbReference type="EMBL" id="SVD12213.1"/>
    </source>
</evidence>
<gene>
    <name evidence="1" type="ORF">METZ01_LOCUS365067</name>
</gene>
<dbReference type="SUPFAM" id="SSF48452">
    <property type="entry name" value="TPR-like"/>
    <property type="match status" value="1"/>
</dbReference>
<evidence type="ECO:0008006" key="2">
    <source>
        <dbReference type="Google" id="ProtNLM"/>
    </source>
</evidence>
<protein>
    <recommendedName>
        <fullName evidence="2">Outer membrane lipoprotein BamD-like domain-containing protein</fullName>
    </recommendedName>
</protein>
<dbReference type="InterPro" id="IPR011990">
    <property type="entry name" value="TPR-like_helical_dom_sf"/>
</dbReference>
<dbReference type="EMBL" id="UINC01130869">
    <property type="protein sequence ID" value="SVD12213.1"/>
    <property type="molecule type" value="Genomic_DNA"/>
</dbReference>
<feature type="non-terminal residue" evidence="1">
    <location>
        <position position="308"/>
    </location>
</feature>
<accession>A0A382SQX9</accession>
<proteinExistence type="predicted"/>
<dbReference type="InterPro" id="IPR019734">
    <property type="entry name" value="TPR_rpt"/>
</dbReference>
<feature type="non-terminal residue" evidence="1">
    <location>
        <position position="1"/>
    </location>
</feature>